<sequence length="201" mass="21294">MDDVLFQQSPMNQRGSHTVVKYSSRSYGRILFRSPNSPPPSSSPSPELGHLFRGSKAGDLVITDLLPHPTSPASPLPALHQPPLLPSPCSPKLPLRSVEQPVGSGLKKLSKRTAPKASSLMRKEDAKKAASPPMKPTAAEMPAIIGRDNNIQGEDRLLVELVYSLSPPPSCLPLPRFSLTRPKAGGKGPEAAGSCTAQAVA</sequence>
<feature type="region of interest" description="Disordered" evidence="1">
    <location>
        <begin position="30"/>
        <end position="137"/>
    </location>
</feature>
<dbReference type="AlphaFoldDB" id="A0A2I0AER3"/>
<reference evidence="2 3" key="1">
    <citation type="journal article" date="2017" name="Nature">
        <title>The Apostasia genome and the evolution of orchids.</title>
        <authorList>
            <person name="Zhang G.Q."/>
            <person name="Liu K.W."/>
            <person name="Li Z."/>
            <person name="Lohaus R."/>
            <person name="Hsiao Y.Y."/>
            <person name="Niu S.C."/>
            <person name="Wang J.Y."/>
            <person name="Lin Y.C."/>
            <person name="Xu Q."/>
            <person name="Chen L.J."/>
            <person name="Yoshida K."/>
            <person name="Fujiwara S."/>
            <person name="Wang Z.W."/>
            <person name="Zhang Y.Q."/>
            <person name="Mitsuda N."/>
            <person name="Wang M."/>
            <person name="Liu G.H."/>
            <person name="Pecoraro L."/>
            <person name="Huang H.X."/>
            <person name="Xiao X.J."/>
            <person name="Lin M."/>
            <person name="Wu X.Y."/>
            <person name="Wu W.L."/>
            <person name="Chen Y.Y."/>
            <person name="Chang S.B."/>
            <person name="Sakamoto S."/>
            <person name="Ohme-Takagi M."/>
            <person name="Yagi M."/>
            <person name="Zeng S.J."/>
            <person name="Shen C.Y."/>
            <person name="Yeh C.M."/>
            <person name="Luo Y.B."/>
            <person name="Tsai W.C."/>
            <person name="Van de Peer Y."/>
            <person name="Liu Z.J."/>
        </authorList>
    </citation>
    <scope>NUCLEOTIDE SEQUENCE [LARGE SCALE GENOMIC DNA]</scope>
    <source>
        <strain evidence="3">cv. Shenzhen</strain>
        <tissue evidence="2">Stem</tissue>
    </source>
</reference>
<evidence type="ECO:0000313" key="2">
    <source>
        <dbReference type="EMBL" id="PKA54023.1"/>
    </source>
</evidence>
<dbReference type="Proteomes" id="UP000236161">
    <property type="component" value="Unassembled WGS sequence"/>
</dbReference>
<evidence type="ECO:0000313" key="3">
    <source>
        <dbReference type="Proteomes" id="UP000236161"/>
    </source>
</evidence>
<gene>
    <name evidence="2" type="ORF">AXF42_Ash016188</name>
</gene>
<protein>
    <submittedName>
        <fullName evidence="2">Uncharacterized protein</fullName>
    </submittedName>
</protein>
<proteinExistence type="predicted"/>
<feature type="region of interest" description="Disordered" evidence="1">
    <location>
        <begin position="181"/>
        <end position="201"/>
    </location>
</feature>
<name>A0A2I0AER3_9ASPA</name>
<dbReference type="EMBL" id="KZ451987">
    <property type="protein sequence ID" value="PKA54023.1"/>
    <property type="molecule type" value="Genomic_DNA"/>
</dbReference>
<evidence type="ECO:0000256" key="1">
    <source>
        <dbReference type="SAM" id="MobiDB-lite"/>
    </source>
</evidence>
<accession>A0A2I0AER3</accession>
<keyword evidence="3" id="KW-1185">Reference proteome</keyword>
<feature type="region of interest" description="Disordered" evidence="1">
    <location>
        <begin position="1"/>
        <end position="20"/>
    </location>
</feature>
<feature type="compositionally biased region" description="Low complexity" evidence="1">
    <location>
        <begin position="181"/>
        <end position="193"/>
    </location>
</feature>
<organism evidence="2 3">
    <name type="scientific">Apostasia shenzhenica</name>
    <dbReference type="NCBI Taxonomy" id="1088818"/>
    <lineage>
        <taxon>Eukaryota</taxon>
        <taxon>Viridiplantae</taxon>
        <taxon>Streptophyta</taxon>
        <taxon>Embryophyta</taxon>
        <taxon>Tracheophyta</taxon>
        <taxon>Spermatophyta</taxon>
        <taxon>Magnoliopsida</taxon>
        <taxon>Liliopsida</taxon>
        <taxon>Asparagales</taxon>
        <taxon>Orchidaceae</taxon>
        <taxon>Apostasioideae</taxon>
        <taxon>Apostasia</taxon>
    </lineage>
</organism>